<name>A0A3R9IK50_STRMT</name>
<feature type="region of interest" description="Disordered" evidence="9">
    <location>
        <begin position="100"/>
        <end position="124"/>
    </location>
</feature>
<feature type="coiled-coil region" evidence="8">
    <location>
        <begin position="730"/>
        <end position="757"/>
    </location>
</feature>
<feature type="region of interest" description="Disordered" evidence="9">
    <location>
        <begin position="54"/>
        <end position="79"/>
    </location>
</feature>
<feature type="signal peptide" evidence="10">
    <location>
        <begin position="1"/>
        <end position="37"/>
    </location>
</feature>
<evidence type="ECO:0000256" key="1">
    <source>
        <dbReference type="ARBA" id="ARBA00004555"/>
    </source>
</evidence>
<dbReference type="GO" id="GO:0031267">
    <property type="term" value="F:small GTPase binding"/>
    <property type="evidence" value="ECO:0007669"/>
    <property type="project" value="TreeGrafter"/>
</dbReference>
<dbReference type="PANTHER" id="PTHR18921">
    <property type="entry name" value="MYOSIN HEAVY CHAIN - RELATED"/>
    <property type="match status" value="1"/>
</dbReference>
<keyword evidence="6 8" id="KW-0175">Coiled coil</keyword>
<comment type="caution">
    <text evidence="12">The sequence shown here is derived from an EMBL/GenBank/DDBJ whole genome shotgun (WGS) entry which is preliminary data.</text>
</comment>
<feature type="compositionally biased region" description="Basic and acidic residues" evidence="9">
    <location>
        <begin position="113"/>
        <end position="124"/>
    </location>
</feature>
<keyword evidence="7" id="KW-0572">Peptidoglycan-anchor</keyword>
<accession>A0A3R9IK50</accession>
<evidence type="ECO:0000259" key="11">
    <source>
        <dbReference type="PROSITE" id="PS50847"/>
    </source>
</evidence>
<evidence type="ECO:0000256" key="8">
    <source>
        <dbReference type="SAM" id="Coils"/>
    </source>
</evidence>
<feature type="domain" description="Gram-positive cocci surface proteins LPxTG" evidence="11">
    <location>
        <begin position="880"/>
        <end position="912"/>
    </location>
</feature>
<dbReference type="NCBIfam" id="TIGR04320">
    <property type="entry name" value="Surf_Exclu_PgrA"/>
    <property type="match status" value="1"/>
</dbReference>
<evidence type="ECO:0000256" key="2">
    <source>
        <dbReference type="ARBA" id="ARBA00022512"/>
    </source>
</evidence>
<dbReference type="Gene3D" id="1.20.120.330">
    <property type="entry name" value="Nucleotidyltransferases domain 2"/>
    <property type="match status" value="1"/>
</dbReference>
<feature type="coiled-coil region" evidence="8">
    <location>
        <begin position="653"/>
        <end position="680"/>
    </location>
</feature>
<evidence type="ECO:0000256" key="9">
    <source>
        <dbReference type="SAM" id="MobiDB-lite"/>
    </source>
</evidence>
<evidence type="ECO:0000256" key="5">
    <source>
        <dbReference type="ARBA" id="ARBA00023034"/>
    </source>
</evidence>
<dbReference type="GO" id="GO:0005737">
    <property type="term" value="C:cytoplasm"/>
    <property type="evidence" value="ECO:0007669"/>
    <property type="project" value="GOC"/>
</dbReference>
<organism evidence="12 13">
    <name type="scientific">Streptococcus mitis</name>
    <dbReference type="NCBI Taxonomy" id="28037"/>
    <lineage>
        <taxon>Bacteria</taxon>
        <taxon>Bacillati</taxon>
        <taxon>Bacillota</taxon>
        <taxon>Bacilli</taxon>
        <taxon>Lactobacillales</taxon>
        <taxon>Streptococcaceae</taxon>
        <taxon>Streptococcus</taxon>
        <taxon>Streptococcus mitis group</taxon>
    </lineage>
</organism>
<evidence type="ECO:0000256" key="7">
    <source>
        <dbReference type="ARBA" id="ARBA00023088"/>
    </source>
</evidence>
<dbReference type="InterPro" id="IPR019931">
    <property type="entry name" value="LPXTG_anchor"/>
</dbReference>
<sequence>MLESNTQGHGTIKKLRTGAVISTLAISAFGVSTTVSANETEVAVNEPATRVVAKVPSQQDVDTAKAESDKANQDVAKQKEVVSTTETKIADAEKSIAETTKKVEEAETVTPEKVADAKADADRKASELATAEKAVADADKSVSTTAEKVADQTKVVSNAEKTATDASNKVAKAQNKVDSLSSTTDVAPLEKEVATLTTQVAEDTQAVETAQTNLDNGKKAQSDKDQAIKDAQTGVSSAEATLNLATTALANAKANQSNKDKAVTSAKSALDVVKQGVIETTTSSETMYDVPKATYAPALSQGYIDAIKALANGTGTADAVDTEAYDVPYSDPKSGASADSLSDFNSTGSRYYKGKDIPYGSEDTDATEIADFQHLTKDQQIQLATYVASIINELRAKVGTKPVTVGDSSLKLAEAFNNYANEYKTAKGGGYSENHLKSLKEKYELAKQESGVTSPSVAIRSKMTPSFSGSDVTTMAQIKQVVYDGIVRTLMAVEENTGSSDRFSGALSLLGLRDSEKTNLGVGLGAMLSQLTTGYETSITLSAPQSTSATTKKVDEKAVKTAQKAYDDAVKASQEAKSNVQSTQTDYTNAETALANARTHLSDLLGNKTDVPALEKALADAKGKLAQDTKALQTAKESLALAKSNATDKAKALAEAKTALETAKAEQSTANQSLETAKGELEVLTKAHDVAVLARTSAGADLARKREASKEATDTHSVLELALTKRDEVLKALDKELTDANAKLGVLRAELKTAKDELARLGGIAEAKARGYENFKQLKADHDAYLAEQQRLQALKDKADAIRKAGGQPKEVTDASGKVVDVVDGKAKDKDKDKVVVDTVDAKAKDKDKVVVATVGTKDDKTYQAPAQATNTKAEPKKQLPNTGTKESMLGLLGFSLLASLGLGYTKKNLRK</sequence>
<comment type="subcellular location">
    <subcellularLocation>
        <location evidence="1">Golgi apparatus</location>
    </subcellularLocation>
</comment>
<dbReference type="Proteomes" id="UP000278970">
    <property type="component" value="Unassembled WGS sequence"/>
</dbReference>
<dbReference type="OrthoDB" id="2222392at2"/>
<protein>
    <submittedName>
        <fullName evidence="12">Chromosome partition protein Smc</fullName>
    </submittedName>
</protein>
<dbReference type="Gene3D" id="1.10.287.1490">
    <property type="match status" value="1"/>
</dbReference>
<dbReference type="InterPro" id="IPR027607">
    <property type="entry name" value="Surf_Exclu_SEC10/PgrA"/>
</dbReference>
<feature type="chain" id="PRO_5018695362" evidence="10">
    <location>
        <begin position="38"/>
        <end position="912"/>
    </location>
</feature>
<dbReference type="AlphaFoldDB" id="A0A3R9IK50"/>
<proteinExistence type="predicted"/>
<dbReference type="GO" id="GO:0006888">
    <property type="term" value="P:endoplasmic reticulum to Golgi vesicle-mediated transport"/>
    <property type="evidence" value="ECO:0007669"/>
    <property type="project" value="TreeGrafter"/>
</dbReference>
<keyword evidence="3" id="KW-0964">Secreted</keyword>
<keyword evidence="4 10" id="KW-0732">Signal</keyword>
<dbReference type="PANTHER" id="PTHR18921:SF2">
    <property type="entry name" value="THYROID RECEPTOR-INTERACTING PROTEIN 11"/>
    <property type="match status" value="1"/>
</dbReference>
<feature type="region of interest" description="Disordered" evidence="9">
    <location>
        <begin position="863"/>
        <end position="885"/>
    </location>
</feature>
<keyword evidence="2" id="KW-0134">Cell wall</keyword>
<evidence type="ECO:0000313" key="13">
    <source>
        <dbReference type="Proteomes" id="UP000278970"/>
    </source>
</evidence>
<evidence type="ECO:0000256" key="4">
    <source>
        <dbReference type="ARBA" id="ARBA00022729"/>
    </source>
</evidence>
<reference evidence="12 13" key="1">
    <citation type="submission" date="2018-11" db="EMBL/GenBank/DDBJ databases">
        <title>Species Designations Belie Phenotypic and Genotypic Heterogeneity in Oral Streptococci.</title>
        <authorList>
            <person name="Velsko I."/>
        </authorList>
    </citation>
    <scope>NUCLEOTIDE SEQUENCE [LARGE SCALE GENOMIC DNA]</scope>
    <source>
        <strain evidence="12 13">BCA11</strain>
    </source>
</reference>
<evidence type="ECO:0000256" key="3">
    <source>
        <dbReference type="ARBA" id="ARBA00022525"/>
    </source>
</evidence>
<gene>
    <name evidence="12" type="primary">smc_3</name>
    <name evidence="12" type="ORF">D8854_08175</name>
</gene>
<dbReference type="EMBL" id="RJNS01000005">
    <property type="protein sequence ID" value="RSI80841.1"/>
    <property type="molecule type" value="Genomic_DNA"/>
</dbReference>
<dbReference type="NCBIfam" id="TIGR01167">
    <property type="entry name" value="LPXTG_anchor"/>
    <property type="match status" value="1"/>
</dbReference>
<evidence type="ECO:0000256" key="10">
    <source>
        <dbReference type="SAM" id="SignalP"/>
    </source>
</evidence>
<evidence type="ECO:0000256" key="6">
    <source>
        <dbReference type="ARBA" id="ARBA00023054"/>
    </source>
</evidence>
<dbReference type="PROSITE" id="PS50847">
    <property type="entry name" value="GRAM_POS_ANCHORING"/>
    <property type="match status" value="1"/>
</dbReference>
<keyword evidence="5" id="KW-0333">Golgi apparatus</keyword>
<dbReference type="GO" id="GO:0007030">
    <property type="term" value="P:Golgi organization"/>
    <property type="evidence" value="ECO:0007669"/>
    <property type="project" value="TreeGrafter"/>
</dbReference>
<evidence type="ECO:0000313" key="12">
    <source>
        <dbReference type="EMBL" id="RSI80841.1"/>
    </source>
</evidence>
<feature type="compositionally biased region" description="Basic and acidic residues" evidence="9">
    <location>
        <begin position="62"/>
        <end position="79"/>
    </location>
</feature>
<dbReference type="RefSeq" id="WP_125450494.1">
    <property type="nucleotide sequence ID" value="NZ_RJNS01000005.1"/>
</dbReference>